<dbReference type="SUPFAM" id="SSF52540">
    <property type="entry name" value="P-loop containing nucleoside triphosphate hydrolases"/>
    <property type="match status" value="1"/>
</dbReference>
<dbReference type="EMBL" id="JABCKI010005806">
    <property type="protein sequence ID" value="KAG5637737.1"/>
    <property type="molecule type" value="Genomic_DNA"/>
</dbReference>
<sequence>MSSPGVSSPRSIFENYVQDILVDDQVVELSLWDTADITAHLICVDNPISLENVESKWIDEILEHCPGVKVSPLFHEALAMLKSIYSWSSAISVTTEAFGNVYNDMEHTLWNMKRVLRSPDEYGPAGTSVSSSVLWQHGEIPHVSQNAAPSTTAVSQKFSTKLRASHSVRDQRALERVLV</sequence>
<organism evidence="1 2">
    <name type="scientific">Sphagnurus paluster</name>
    <dbReference type="NCBI Taxonomy" id="117069"/>
    <lineage>
        <taxon>Eukaryota</taxon>
        <taxon>Fungi</taxon>
        <taxon>Dikarya</taxon>
        <taxon>Basidiomycota</taxon>
        <taxon>Agaricomycotina</taxon>
        <taxon>Agaricomycetes</taxon>
        <taxon>Agaricomycetidae</taxon>
        <taxon>Agaricales</taxon>
        <taxon>Tricholomatineae</taxon>
        <taxon>Lyophyllaceae</taxon>
        <taxon>Sphagnurus</taxon>
    </lineage>
</organism>
<keyword evidence="2" id="KW-1185">Reference proteome</keyword>
<reference evidence="1" key="2">
    <citation type="submission" date="2021-10" db="EMBL/GenBank/DDBJ databases">
        <title>Phylogenomics reveals ancestral predisposition of the termite-cultivated fungus Termitomyces towards a domesticated lifestyle.</title>
        <authorList>
            <person name="Auxier B."/>
            <person name="Grum-Grzhimaylo A."/>
            <person name="Cardenas M.E."/>
            <person name="Lodge J.D."/>
            <person name="Laessoe T."/>
            <person name="Pedersen O."/>
            <person name="Smith M.E."/>
            <person name="Kuyper T.W."/>
            <person name="Franco-Molano E.A."/>
            <person name="Baroni T.J."/>
            <person name="Aanen D.K."/>
        </authorList>
    </citation>
    <scope>NUCLEOTIDE SEQUENCE</scope>
    <source>
        <strain evidence="1">D49</strain>
    </source>
</reference>
<dbReference type="SMART" id="SM00174">
    <property type="entry name" value="RHO"/>
    <property type="match status" value="1"/>
</dbReference>
<dbReference type="GO" id="GO:0003924">
    <property type="term" value="F:GTPase activity"/>
    <property type="evidence" value="ECO:0007669"/>
    <property type="project" value="InterPro"/>
</dbReference>
<gene>
    <name evidence="1" type="ORF">H0H81_003375</name>
</gene>
<dbReference type="OrthoDB" id="8830751at2759"/>
<dbReference type="GO" id="GO:0005525">
    <property type="term" value="F:GTP binding"/>
    <property type="evidence" value="ECO:0007669"/>
    <property type="project" value="InterPro"/>
</dbReference>
<evidence type="ECO:0000313" key="2">
    <source>
        <dbReference type="Proteomes" id="UP000717328"/>
    </source>
</evidence>
<dbReference type="InterPro" id="IPR027417">
    <property type="entry name" value="P-loop_NTPase"/>
</dbReference>
<dbReference type="InterPro" id="IPR001806">
    <property type="entry name" value="Small_GTPase"/>
</dbReference>
<comment type="caution">
    <text evidence="1">The sequence shown here is derived from an EMBL/GenBank/DDBJ whole genome shotgun (WGS) entry which is preliminary data.</text>
</comment>
<dbReference type="Proteomes" id="UP000717328">
    <property type="component" value="Unassembled WGS sequence"/>
</dbReference>
<reference evidence="1" key="1">
    <citation type="submission" date="2021-02" db="EMBL/GenBank/DDBJ databases">
        <authorList>
            <person name="Nieuwenhuis M."/>
            <person name="Van De Peppel L.J.J."/>
        </authorList>
    </citation>
    <scope>NUCLEOTIDE SEQUENCE</scope>
    <source>
        <strain evidence="1">D49</strain>
    </source>
</reference>
<proteinExistence type="predicted"/>
<name>A0A9P7FZK8_9AGAR</name>
<evidence type="ECO:0000313" key="1">
    <source>
        <dbReference type="EMBL" id="KAG5637737.1"/>
    </source>
</evidence>
<dbReference type="Gene3D" id="3.40.50.300">
    <property type="entry name" value="P-loop containing nucleotide triphosphate hydrolases"/>
    <property type="match status" value="1"/>
</dbReference>
<protein>
    <submittedName>
        <fullName evidence="1">Uncharacterized protein</fullName>
    </submittedName>
</protein>
<accession>A0A9P7FZK8</accession>
<dbReference type="AlphaFoldDB" id="A0A9P7FZK8"/>